<evidence type="ECO:0000256" key="3">
    <source>
        <dbReference type="ARBA" id="ARBA00022475"/>
    </source>
</evidence>
<evidence type="ECO:0000256" key="8">
    <source>
        <dbReference type="SAM" id="Phobius"/>
    </source>
</evidence>
<keyword evidence="3" id="KW-1003">Cell membrane</keyword>
<evidence type="ECO:0000256" key="1">
    <source>
        <dbReference type="ARBA" id="ARBA00004651"/>
    </source>
</evidence>
<dbReference type="RefSeq" id="WP_187245454.1">
    <property type="nucleotide sequence ID" value="NZ_BAAAOK010000015.1"/>
</dbReference>
<comment type="similarity">
    <text evidence="7">Belongs to the drug/metabolite transporter (DMT) superfamily. Small multidrug resistance (SMR) (TC 2.A.7.1) family.</text>
</comment>
<evidence type="ECO:0000256" key="5">
    <source>
        <dbReference type="ARBA" id="ARBA00022989"/>
    </source>
</evidence>
<dbReference type="Pfam" id="PF00893">
    <property type="entry name" value="Multi_Drug_Res"/>
    <property type="match status" value="1"/>
</dbReference>
<dbReference type="EMBL" id="JABVEC010000018">
    <property type="protein sequence ID" value="MBC6468437.1"/>
    <property type="molecule type" value="Genomic_DNA"/>
</dbReference>
<reference evidence="9 10" key="1">
    <citation type="submission" date="2020-06" db="EMBL/GenBank/DDBJ databases">
        <title>Actinomadura xiongansis sp. nov., isolated from soil of Baiyangdian.</title>
        <authorList>
            <person name="Zhang X."/>
        </authorList>
    </citation>
    <scope>NUCLEOTIDE SEQUENCE [LARGE SCALE GENOMIC DNA]</scope>
    <source>
        <strain evidence="9 10">HBUM206468</strain>
    </source>
</reference>
<feature type="transmembrane region" description="Helical" evidence="8">
    <location>
        <begin position="84"/>
        <end position="105"/>
    </location>
</feature>
<dbReference type="Gene3D" id="1.10.3730.20">
    <property type="match status" value="1"/>
</dbReference>
<dbReference type="InterPro" id="IPR037185">
    <property type="entry name" value="EmrE-like"/>
</dbReference>
<accession>A0ABR7LUB6</accession>
<dbReference type="Proteomes" id="UP000805614">
    <property type="component" value="Unassembled WGS sequence"/>
</dbReference>
<sequence>MAWLMLVGAIVAEVVATLALRGTAGAFRPLPVLTAVAGYVIAFTMMALALRTLNVGTVYAIWSGVGTAGVAALAAMLYGEHLNLTSVAGMGLIVAGVVVLVSSGATGHG</sequence>
<evidence type="ECO:0000256" key="2">
    <source>
        <dbReference type="ARBA" id="ARBA00022448"/>
    </source>
</evidence>
<evidence type="ECO:0000313" key="10">
    <source>
        <dbReference type="Proteomes" id="UP000805614"/>
    </source>
</evidence>
<feature type="transmembrane region" description="Helical" evidence="8">
    <location>
        <begin position="31"/>
        <end position="50"/>
    </location>
</feature>
<keyword evidence="2" id="KW-0813">Transport</keyword>
<dbReference type="SUPFAM" id="SSF103481">
    <property type="entry name" value="Multidrug resistance efflux transporter EmrE"/>
    <property type="match status" value="1"/>
</dbReference>
<evidence type="ECO:0000313" key="9">
    <source>
        <dbReference type="EMBL" id="MBC6468437.1"/>
    </source>
</evidence>
<keyword evidence="10" id="KW-1185">Reference proteome</keyword>
<dbReference type="PANTHER" id="PTHR30561:SF1">
    <property type="entry name" value="MULTIDRUG TRANSPORTER EMRE"/>
    <property type="match status" value="1"/>
</dbReference>
<gene>
    <name evidence="9" type="ORF">HKK74_23485</name>
</gene>
<evidence type="ECO:0000256" key="7">
    <source>
        <dbReference type="RuleBase" id="RU003942"/>
    </source>
</evidence>
<keyword evidence="6 8" id="KW-0472">Membrane</keyword>
<name>A0ABR7LUB6_9ACTN</name>
<comment type="caution">
    <text evidence="9">The sequence shown here is derived from an EMBL/GenBank/DDBJ whole genome shotgun (WGS) entry which is preliminary data.</text>
</comment>
<organism evidence="9 10">
    <name type="scientific">Actinomadura alba</name>
    <dbReference type="NCBI Taxonomy" id="406431"/>
    <lineage>
        <taxon>Bacteria</taxon>
        <taxon>Bacillati</taxon>
        <taxon>Actinomycetota</taxon>
        <taxon>Actinomycetes</taxon>
        <taxon>Streptosporangiales</taxon>
        <taxon>Thermomonosporaceae</taxon>
        <taxon>Actinomadura</taxon>
    </lineage>
</organism>
<dbReference type="InterPro" id="IPR000390">
    <property type="entry name" value="Small_drug/metabolite_transptr"/>
</dbReference>
<comment type="subcellular location">
    <subcellularLocation>
        <location evidence="1 7">Cell membrane</location>
        <topology evidence="1 7">Multi-pass membrane protein</topology>
    </subcellularLocation>
</comment>
<dbReference type="PANTHER" id="PTHR30561">
    <property type="entry name" value="SMR FAMILY PROTON-DEPENDENT DRUG EFFLUX TRANSPORTER SUGE"/>
    <property type="match status" value="1"/>
</dbReference>
<protein>
    <submittedName>
        <fullName evidence="9">Multidrug efflux SMR transporter</fullName>
    </submittedName>
</protein>
<evidence type="ECO:0000256" key="6">
    <source>
        <dbReference type="ARBA" id="ARBA00023136"/>
    </source>
</evidence>
<keyword evidence="5 8" id="KW-1133">Transmembrane helix</keyword>
<keyword evidence="4 7" id="KW-0812">Transmembrane</keyword>
<dbReference type="InterPro" id="IPR045324">
    <property type="entry name" value="Small_multidrug_res"/>
</dbReference>
<proteinExistence type="inferred from homology"/>
<feature type="transmembrane region" description="Helical" evidence="8">
    <location>
        <begin position="57"/>
        <end position="78"/>
    </location>
</feature>
<evidence type="ECO:0000256" key="4">
    <source>
        <dbReference type="ARBA" id="ARBA00022692"/>
    </source>
</evidence>